<feature type="transmembrane region" description="Helical" evidence="1">
    <location>
        <begin position="105"/>
        <end position="125"/>
    </location>
</feature>
<feature type="transmembrane region" description="Helical" evidence="1">
    <location>
        <begin position="68"/>
        <end position="93"/>
    </location>
</feature>
<protein>
    <recommendedName>
        <fullName evidence="4">CbtA family protein</fullName>
    </recommendedName>
</protein>
<gene>
    <name evidence="2" type="ORF">CE139_18450</name>
</gene>
<keyword evidence="1" id="KW-1133">Transmembrane helix</keyword>
<dbReference type="Proteomes" id="UP000250579">
    <property type="component" value="Chromosome"/>
</dbReference>
<dbReference type="InterPro" id="IPR012666">
    <property type="entry name" value="CbtA_put"/>
</dbReference>
<keyword evidence="1" id="KW-0472">Membrane</keyword>
<reference evidence="2 3" key="1">
    <citation type="submission" date="2017-06" db="EMBL/GenBank/DDBJ databases">
        <title>Evolution towards high GC content and high-temperature stress adaptation in endophytic Pseudomonas oryzihabitans impacted its plant-growth promoting traits.</title>
        <authorList>
            <person name="Nascimento F.X."/>
        </authorList>
    </citation>
    <scope>NUCLEOTIDE SEQUENCE [LARGE SCALE GENOMIC DNA]</scope>
    <source>
        <strain evidence="2 3">MS8</strain>
    </source>
</reference>
<proteinExistence type="predicted"/>
<keyword evidence="1" id="KW-0812">Transmembrane</keyword>
<organism evidence="2 3">
    <name type="scientific">Pseudomonas oryzihabitans</name>
    <dbReference type="NCBI Taxonomy" id="47885"/>
    <lineage>
        <taxon>Bacteria</taxon>
        <taxon>Pseudomonadati</taxon>
        <taxon>Pseudomonadota</taxon>
        <taxon>Gammaproteobacteria</taxon>
        <taxon>Pseudomonadales</taxon>
        <taxon>Pseudomonadaceae</taxon>
        <taxon>Pseudomonas</taxon>
    </lineage>
</organism>
<evidence type="ECO:0000313" key="3">
    <source>
        <dbReference type="Proteomes" id="UP000250579"/>
    </source>
</evidence>
<dbReference type="RefSeq" id="WP_208691791.1">
    <property type="nucleotide sequence ID" value="NZ_CP022198.1"/>
</dbReference>
<evidence type="ECO:0000313" key="2">
    <source>
        <dbReference type="EMBL" id="AXA67715.1"/>
    </source>
</evidence>
<dbReference type="Pfam" id="PF09490">
    <property type="entry name" value="CbtA"/>
    <property type="match status" value="1"/>
</dbReference>
<evidence type="ECO:0000256" key="1">
    <source>
        <dbReference type="SAM" id="Phobius"/>
    </source>
</evidence>
<sequence>MTGNLLLRGMIAGLLAGILAFSFAKVFGEPSVEQAINFEATMAHNHDHGDSAAGEEEELVSRGVQSSIGLLTGVVVYSTSIGGIFALVFAFSMGRLGSIKIGPRGLAAALALLAFISVVLVPALKYPANPPSVGDPETIRQRTKLFFLMVVVSLAALVAAINVFRKLMGRLYGWASITVAAVFYVVIMAIAADVFPVINEVPEGFSASLLWNFRIASLGIHAVVWTTLGLVFGWLAQGPVLAPRNRHNARLQS</sequence>
<feature type="transmembrane region" description="Helical" evidence="1">
    <location>
        <begin position="215"/>
        <end position="236"/>
    </location>
</feature>
<evidence type="ECO:0008006" key="4">
    <source>
        <dbReference type="Google" id="ProtNLM"/>
    </source>
</evidence>
<feature type="transmembrane region" description="Helical" evidence="1">
    <location>
        <begin position="145"/>
        <end position="164"/>
    </location>
</feature>
<dbReference type="EMBL" id="CP022198">
    <property type="protein sequence ID" value="AXA67715.1"/>
    <property type="molecule type" value="Genomic_DNA"/>
</dbReference>
<accession>A0A2Z5AA56</accession>
<feature type="transmembrane region" description="Helical" evidence="1">
    <location>
        <begin position="171"/>
        <end position="195"/>
    </location>
</feature>
<name>A0A2Z5AA56_9PSED</name>
<dbReference type="AlphaFoldDB" id="A0A2Z5AA56"/>